<comment type="caution">
    <text evidence="1">The sequence shown here is derived from an EMBL/GenBank/DDBJ whole genome shotgun (WGS) entry which is preliminary data.</text>
</comment>
<organism evidence="1 2">
    <name type="scientific">Dyadobacter endophyticus</name>
    <dbReference type="NCBI Taxonomy" id="1749036"/>
    <lineage>
        <taxon>Bacteria</taxon>
        <taxon>Pseudomonadati</taxon>
        <taxon>Bacteroidota</taxon>
        <taxon>Cytophagia</taxon>
        <taxon>Cytophagales</taxon>
        <taxon>Spirosomataceae</taxon>
        <taxon>Dyadobacter</taxon>
    </lineage>
</organism>
<sequence length="110" mass="12365">MSGHKFEKTVSTNVWHGFILFITKPTIINKMETTVFETRAKELVADIQEIVKVKGIDLADALEEVGISRKSSERILNRGVMPNLSEFLALCQISGITFHLPYVETSNNPM</sequence>
<evidence type="ECO:0000313" key="2">
    <source>
        <dbReference type="Proteomes" id="UP000600214"/>
    </source>
</evidence>
<accession>A0ABQ1YFZ0</accession>
<evidence type="ECO:0000313" key="1">
    <source>
        <dbReference type="EMBL" id="GGH23037.1"/>
    </source>
</evidence>
<proteinExistence type="predicted"/>
<gene>
    <name evidence="1" type="ORF">GCM10007423_05290</name>
</gene>
<dbReference type="Proteomes" id="UP000600214">
    <property type="component" value="Unassembled WGS sequence"/>
</dbReference>
<name>A0ABQ1YFZ0_9BACT</name>
<keyword evidence="2" id="KW-1185">Reference proteome</keyword>
<dbReference type="EMBL" id="BMIA01000001">
    <property type="protein sequence ID" value="GGH23037.1"/>
    <property type="molecule type" value="Genomic_DNA"/>
</dbReference>
<protein>
    <recommendedName>
        <fullName evidence="3">HTH cro/C1-type domain-containing protein</fullName>
    </recommendedName>
</protein>
<evidence type="ECO:0008006" key="3">
    <source>
        <dbReference type="Google" id="ProtNLM"/>
    </source>
</evidence>
<reference evidence="2" key="1">
    <citation type="journal article" date="2019" name="Int. J. Syst. Evol. Microbiol.">
        <title>The Global Catalogue of Microorganisms (GCM) 10K type strain sequencing project: providing services to taxonomists for standard genome sequencing and annotation.</title>
        <authorList>
            <consortium name="The Broad Institute Genomics Platform"/>
            <consortium name="The Broad Institute Genome Sequencing Center for Infectious Disease"/>
            <person name="Wu L."/>
            <person name="Ma J."/>
        </authorList>
    </citation>
    <scope>NUCLEOTIDE SEQUENCE [LARGE SCALE GENOMIC DNA]</scope>
    <source>
        <strain evidence="2">CGMCC 1.15288</strain>
    </source>
</reference>